<dbReference type="EMBL" id="CP061169">
    <property type="protein sequence ID" value="QPZ38695.1"/>
    <property type="molecule type" value="Genomic_DNA"/>
</dbReference>
<proteinExistence type="predicted"/>
<dbReference type="RefSeq" id="WP_166985784.1">
    <property type="nucleotide sequence ID" value="NZ_CP061169.1"/>
</dbReference>
<reference evidence="2 3" key="1">
    <citation type="submission" date="2020-12" db="EMBL/GenBank/DDBJ databases">
        <title>Microbacterium sp. HY060.</title>
        <authorList>
            <person name="Zhou J."/>
        </authorList>
    </citation>
    <scope>NUCLEOTIDE SEQUENCE [LARGE SCALE GENOMIC DNA]</scope>
    <source>
        <strain evidence="2 3">HY60</strain>
    </source>
</reference>
<evidence type="ECO:0000256" key="1">
    <source>
        <dbReference type="SAM" id="Phobius"/>
    </source>
</evidence>
<evidence type="ECO:0000313" key="2">
    <source>
        <dbReference type="EMBL" id="QPZ38695.1"/>
    </source>
</evidence>
<feature type="transmembrane region" description="Helical" evidence="1">
    <location>
        <begin position="107"/>
        <end position="126"/>
    </location>
</feature>
<sequence length="130" mass="13333">MLKHTSQPRGVVRAGIVADGIFKLALGAAYLIACVPLASTLGVATWVIILAGITVALVGASEARLASRRTTRTFLVSLALYDGLWVLVTVAALLLASAGSPFGGELWLGYQIVAAATLTATLLTGVGRVN</sequence>
<dbReference type="Proteomes" id="UP000662814">
    <property type="component" value="Chromosome"/>
</dbReference>
<accession>A0ABX6YJ90</accession>
<keyword evidence="1" id="KW-1133">Transmembrane helix</keyword>
<name>A0ABX6YJ90_9MICO</name>
<organism evidence="2 3">
    <name type="scientific">Paramicrobacterium chengjingii</name>
    <dbReference type="NCBI Taxonomy" id="2769067"/>
    <lineage>
        <taxon>Bacteria</taxon>
        <taxon>Bacillati</taxon>
        <taxon>Actinomycetota</taxon>
        <taxon>Actinomycetes</taxon>
        <taxon>Micrococcales</taxon>
        <taxon>Microbacteriaceae</taxon>
        <taxon>Paramicrobacterium</taxon>
    </lineage>
</organism>
<feature type="transmembrane region" description="Helical" evidence="1">
    <location>
        <begin position="21"/>
        <end position="38"/>
    </location>
</feature>
<feature type="transmembrane region" description="Helical" evidence="1">
    <location>
        <begin position="73"/>
        <end position="95"/>
    </location>
</feature>
<protein>
    <submittedName>
        <fullName evidence="2">Uncharacterized protein</fullName>
    </submittedName>
</protein>
<gene>
    <name evidence="2" type="ORF">HCR76_00880</name>
</gene>
<keyword evidence="1" id="KW-0812">Transmembrane</keyword>
<feature type="transmembrane region" description="Helical" evidence="1">
    <location>
        <begin position="44"/>
        <end position="61"/>
    </location>
</feature>
<evidence type="ECO:0000313" key="3">
    <source>
        <dbReference type="Proteomes" id="UP000662814"/>
    </source>
</evidence>
<keyword evidence="3" id="KW-1185">Reference proteome</keyword>
<keyword evidence="1" id="KW-0472">Membrane</keyword>